<evidence type="ECO:0000256" key="3">
    <source>
        <dbReference type="ARBA" id="ARBA00022588"/>
    </source>
</evidence>
<keyword evidence="4" id="KW-0391">Immunity</keyword>
<keyword evidence="2" id="KW-0963">Cytoplasm</keyword>
<proteinExistence type="predicted"/>
<comment type="caution">
    <text evidence="7">The sequence shown here is derived from an EMBL/GenBank/DDBJ whole genome shotgun (WGS) entry which is preliminary data.</text>
</comment>
<keyword evidence="8" id="KW-1185">Reference proteome</keyword>
<keyword evidence="3" id="KW-0399">Innate immunity</keyword>
<evidence type="ECO:0000313" key="8">
    <source>
        <dbReference type="Proteomes" id="UP001314229"/>
    </source>
</evidence>
<protein>
    <submittedName>
        <fullName evidence="7">Uncharacterized protein LOC121906043 isoform X4</fullName>
    </submittedName>
</protein>
<dbReference type="SMART" id="SM01289">
    <property type="entry name" value="PYRIN"/>
    <property type="match status" value="2"/>
</dbReference>
<dbReference type="AlphaFoldDB" id="A0AAV1NHA8"/>
<dbReference type="EMBL" id="CAWUFR010000037">
    <property type="protein sequence ID" value="CAK6958899.1"/>
    <property type="molecule type" value="Genomic_DNA"/>
</dbReference>
<name>A0AAV1NHA8_SCOSC</name>
<dbReference type="Pfam" id="PF13553">
    <property type="entry name" value="FIIND"/>
    <property type="match status" value="1"/>
</dbReference>
<evidence type="ECO:0000256" key="2">
    <source>
        <dbReference type="ARBA" id="ARBA00022490"/>
    </source>
</evidence>
<sequence>LEPADKTEVVDLMMETCGQQSVEVIREVFMDMKSTDLVQSLPETSSGPKAAGSTVEAFGVKTTEGEKQSVDEQWPALIQKVKTMKSVITLLLETLADLSDREQQHFKEVLERQRFVYEPYIKNSWRSLMMEDMQDIVFLMVKTFGQQSLVKTKDILFKINRRDLVQRLSDSSSGPKKKHFMDEQLSTLIQKVATMAAVKDMLLETLHDLSYQEFEKFKEVLELTVFQEDLQDISVMFWPSRSLESGAHGGIMDSSDWTKLEPEVNSTDADDAPTYNLQSEAGKFECSVSELRWVSEEKVSFKYQFCSWEGHMERMESLQYMPAGPLMDITVTAGKLNEVYLPHWICTDDNPEILDKFAVLHIDACGDVVEDASEVTSSHVKLSEPIFSPRAVLMKLGFPVKINCKVLIYCEPNITSLRLHVYLIPKDPALEKTMNKKKSSKGYKFIEKPHPDKYLKMEQEFVLKADIDTAKISPERLTLRHDSQDPNFYEVYIKNPDRDFNLTLSHSCTNKCKPECKPAWTCEIQKGHLTYLCEAKVCEHLLSVTGLTTITSVNHVQEIFIKHQCQLTDVSCTTMDVKDLLLETLNGLSDDEMNKFKHLLPFTSTTDGRAIPAIQLRSADRRQVVNLTMETFGQQSVEVIREVLMSMNRTDLVQRLPETS</sequence>
<evidence type="ECO:0000313" key="7">
    <source>
        <dbReference type="EMBL" id="CAK6958899.1"/>
    </source>
</evidence>
<dbReference type="Pfam" id="PF02758">
    <property type="entry name" value="PYRIN"/>
    <property type="match status" value="2"/>
</dbReference>
<dbReference type="InterPro" id="IPR011029">
    <property type="entry name" value="DEATH-like_dom_sf"/>
</dbReference>
<evidence type="ECO:0000259" key="6">
    <source>
        <dbReference type="PROSITE" id="PS51830"/>
    </source>
</evidence>
<dbReference type="SUPFAM" id="SSF47986">
    <property type="entry name" value="DEATH domain"/>
    <property type="match status" value="2"/>
</dbReference>
<dbReference type="GO" id="GO:0045087">
    <property type="term" value="P:innate immune response"/>
    <property type="evidence" value="ECO:0007669"/>
    <property type="project" value="UniProtKB-KW"/>
</dbReference>
<dbReference type="PANTHER" id="PTHR46985">
    <property type="entry name" value="NACHT, LRR AND PYD DOMAINS-CONTAINING PROTEIN 1"/>
    <property type="match status" value="1"/>
</dbReference>
<dbReference type="PANTHER" id="PTHR46985:SF2">
    <property type="entry name" value="APOPTOSIS-ASSOCIATED SPECK-LIKE PROTEIN CONTAINING A CARD"/>
    <property type="match status" value="1"/>
</dbReference>
<reference evidence="7 8" key="1">
    <citation type="submission" date="2024-01" db="EMBL/GenBank/DDBJ databases">
        <authorList>
            <person name="Alioto T."/>
            <person name="Alioto T."/>
            <person name="Gomez Garrido J."/>
        </authorList>
    </citation>
    <scope>NUCLEOTIDE SEQUENCE [LARGE SCALE GENOMIC DNA]</scope>
</reference>
<dbReference type="Gene3D" id="1.10.533.10">
    <property type="entry name" value="Death Domain, Fas"/>
    <property type="match status" value="4"/>
</dbReference>
<evidence type="ECO:0000256" key="1">
    <source>
        <dbReference type="ARBA" id="ARBA00004514"/>
    </source>
</evidence>
<evidence type="ECO:0000259" key="5">
    <source>
        <dbReference type="PROSITE" id="PS50824"/>
    </source>
</evidence>
<evidence type="ECO:0000256" key="4">
    <source>
        <dbReference type="ARBA" id="ARBA00022859"/>
    </source>
</evidence>
<comment type="subcellular location">
    <subcellularLocation>
        <location evidence="1">Cytoplasm</location>
        <location evidence="1">Cytosol</location>
    </subcellularLocation>
</comment>
<dbReference type="InterPro" id="IPR004020">
    <property type="entry name" value="DAPIN"/>
</dbReference>
<dbReference type="InterPro" id="IPR025307">
    <property type="entry name" value="FIIND_dom"/>
</dbReference>
<accession>A0AAV1NHA8</accession>
<feature type="domain" description="Pyrin" evidence="5">
    <location>
        <begin position="575"/>
        <end position="660"/>
    </location>
</feature>
<dbReference type="PROSITE" id="PS51830">
    <property type="entry name" value="FIIND"/>
    <property type="match status" value="1"/>
</dbReference>
<gene>
    <name evidence="7" type="ORF">FSCOSCO3_A027764</name>
</gene>
<feature type="non-terminal residue" evidence="7">
    <location>
        <position position="1"/>
    </location>
</feature>
<feature type="domain" description="FIIND" evidence="6">
    <location>
        <begin position="253"/>
        <end position="538"/>
    </location>
</feature>
<organism evidence="7 8">
    <name type="scientific">Scomber scombrus</name>
    <name type="common">Atlantic mackerel</name>
    <name type="synonym">Scomber vernalis</name>
    <dbReference type="NCBI Taxonomy" id="13677"/>
    <lineage>
        <taxon>Eukaryota</taxon>
        <taxon>Metazoa</taxon>
        <taxon>Chordata</taxon>
        <taxon>Craniata</taxon>
        <taxon>Vertebrata</taxon>
        <taxon>Euteleostomi</taxon>
        <taxon>Actinopterygii</taxon>
        <taxon>Neopterygii</taxon>
        <taxon>Teleostei</taxon>
        <taxon>Neoteleostei</taxon>
        <taxon>Acanthomorphata</taxon>
        <taxon>Pelagiaria</taxon>
        <taxon>Scombriformes</taxon>
        <taxon>Scombridae</taxon>
        <taxon>Scomber</taxon>
    </lineage>
</organism>
<dbReference type="Proteomes" id="UP001314229">
    <property type="component" value="Unassembled WGS sequence"/>
</dbReference>
<dbReference type="GO" id="GO:0005829">
    <property type="term" value="C:cytosol"/>
    <property type="evidence" value="ECO:0007669"/>
    <property type="project" value="UniProtKB-SubCell"/>
</dbReference>
<dbReference type="Pfam" id="PF23679">
    <property type="entry name" value="UPA-FIIND"/>
    <property type="match status" value="1"/>
</dbReference>
<dbReference type="InterPro" id="IPR051249">
    <property type="entry name" value="NLRP_Inflammasome"/>
</dbReference>
<dbReference type="PROSITE" id="PS50824">
    <property type="entry name" value="DAPIN"/>
    <property type="match status" value="1"/>
</dbReference>